<evidence type="ECO:0000313" key="3">
    <source>
        <dbReference type="EMBL" id="KXS12106.1"/>
    </source>
</evidence>
<gene>
    <name evidence="3" type="ORF">M427DRAFT_59790</name>
</gene>
<evidence type="ECO:0000313" key="4">
    <source>
        <dbReference type="Proteomes" id="UP000070544"/>
    </source>
</evidence>
<accession>A0A139A5P7</accession>
<organism evidence="3 4">
    <name type="scientific">Gonapodya prolifera (strain JEL478)</name>
    <name type="common">Monoblepharis prolifera</name>
    <dbReference type="NCBI Taxonomy" id="1344416"/>
    <lineage>
        <taxon>Eukaryota</taxon>
        <taxon>Fungi</taxon>
        <taxon>Fungi incertae sedis</taxon>
        <taxon>Chytridiomycota</taxon>
        <taxon>Chytridiomycota incertae sedis</taxon>
        <taxon>Monoblepharidomycetes</taxon>
        <taxon>Monoblepharidales</taxon>
        <taxon>Gonapodyaceae</taxon>
        <taxon>Gonapodya</taxon>
    </lineage>
</organism>
<dbReference type="EMBL" id="KQ965791">
    <property type="protein sequence ID" value="KXS12106.1"/>
    <property type="molecule type" value="Genomic_DNA"/>
</dbReference>
<keyword evidence="4" id="KW-1185">Reference proteome</keyword>
<dbReference type="AlphaFoldDB" id="A0A139A5P7"/>
<feature type="compositionally biased region" description="Basic and acidic residues" evidence="1">
    <location>
        <begin position="1"/>
        <end position="17"/>
    </location>
</feature>
<reference evidence="3 4" key="1">
    <citation type="journal article" date="2015" name="Genome Biol. Evol.">
        <title>Phylogenomic analyses indicate that early fungi evolved digesting cell walls of algal ancestors of land plants.</title>
        <authorList>
            <person name="Chang Y."/>
            <person name="Wang S."/>
            <person name="Sekimoto S."/>
            <person name="Aerts A.L."/>
            <person name="Choi C."/>
            <person name="Clum A."/>
            <person name="LaButti K.M."/>
            <person name="Lindquist E.A."/>
            <person name="Yee Ngan C."/>
            <person name="Ohm R.A."/>
            <person name="Salamov A.A."/>
            <person name="Grigoriev I.V."/>
            <person name="Spatafora J.W."/>
            <person name="Berbee M.L."/>
        </authorList>
    </citation>
    <scope>NUCLEOTIDE SEQUENCE [LARGE SCALE GENOMIC DNA]</scope>
    <source>
        <strain evidence="3 4">JEL478</strain>
    </source>
</reference>
<evidence type="ECO:0000256" key="1">
    <source>
        <dbReference type="SAM" id="MobiDB-lite"/>
    </source>
</evidence>
<sequence>MLRNRQPEVRKSTRDGPAKPTVTVAPEKYFGNKPSRMGPARVNGNRPTKFHLSVSNDAQIPDFHRSSGRQLLKCVQQGGCRKSRPPHTRKKAPRLPPEVLCLIFRDFEAGHVFSRLAAVCRSWRETAEVLMWKDRRPAISIDVDILDGRLFEIHRTDGKSDLPGYNVLTAHHTVSHLIHGSDPVCTESRIRRLDDLRVEVLVHPHEKTRTSFFTLEEQDTLLVSHLPAHTQSSLFRISRAE</sequence>
<dbReference type="SUPFAM" id="SSF81383">
    <property type="entry name" value="F-box domain"/>
    <property type="match status" value="1"/>
</dbReference>
<feature type="region of interest" description="Disordered" evidence="1">
    <location>
        <begin position="1"/>
        <end position="42"/>
    </location>
</feature>
<dbReference type="PROSITE" id="PS50181">
    <property type="entry name" value="FBOX"/>
    <property type="match status" value="1"/>
</dbReference>
<dbReference type="InterPro" id="IPR001810">
    <property type="entry name" value="F-box_dom"/>
</dbReference>
<dbReference type="Pfam" id="PF12937">
    <property type="entry name" value="F-box-like"/>
    <property type="match status" value="1"/>
</dbReference>
<evidence type="ECO:0000259" key="2">
    <source>
        <dbReference type="PROSITE" id="PS50181"/>
    </source>
</evidence>
<dbReference type="Proteomes" id="UP000070544">
    <property type="component" value="Unassembled WGS sequence"/>
</dbReference>
<name>A0A139A5P7_GONPJ</name>
<protein>
    <recommendedName>
        <fullName evidence="2">F-box domain-containing protein</fullName>
    </recommendedName>
</protein>
<proteinExistence type="predicted"/>
<dbReference type="InterPro" id="IPR036047">
    <property type="entry name" value="F-box-like_dom_sf"/>
</dbReference>
<feature type="domain" description="F-box" evidence="2">
    <location>
        <begin position="89"/>
        <end position="135"/>
    </location>
</feature>